<comment type="caution">
    <text evidence="2">The sequence shown here is derived from an EMBL/GenBank/DDBJ whole genome shotgun (WGS) entry which is preliminary data.</text>
</comment>
<dbReference type="PROSITE" id="PS51257">
    <property type="entry name" value="PROKAR_LIPOPROTEIN"/>
    <property type="match status" value="1"/>
</dbReference>
<feature type="signal peptide" evidence="1">
    <location>
        <begin position="1"/>
        <end position="24"/>
    </location>
</feature>
<reference evidence="2" key="1">
    <citation type="submission" date="2020-10" db="EMBL/GenBank/DDBJ databases">
        <authorList>
            <person name="Gilroy R."/>
        </authorList>
    </citation>
    <scope>NUCLEOTIDE SEQUENCE</scope>
    <source>
        <strain evidence="2">ChiHecec3B27-6122</strain>
    </source>
</reference>
<dbReference type="Pfam" id="PF01547">
    <property type="entry name" value="SBP_bac_1"/>
    <property type="match status" value="1"/>
</dbReference>
<accession>A0A9D1G5J2</accession>
<keyword evidence="1" id="KW-0732">Signal</keyword>
<name>A0A9D1G5J2_9FIRM</name>
<evidence type="ECO:0000313" key="2">
    <source>
        <dbReference type="EMBL" id="HIS97728.1"/>
    </source>
</evidence>
<proteinExistence type="predicted"/>
<reference evidence="2" key="2">
    <citation type="journal article" date="2021" name="PeerJ">
        <title>Extensive microbial diversity within the chicken gut microbiome revealed by metagenomics and culture.</title>
        <authorList>
            <person name="Gilroy R."/>
            <person name="Ravi A."/>
            <person name="Getino M."/>
            <person name="Pursley I."/>
            <person name="Horton D.L."/>
            <person name="Alikhan N.F."/>
            <person name="Baker D."/>
            <person name="Gharbi K."/>
            <person name="Hall N."/>
            <person name="Watson M."/>
            <person name="Adriaenssens E.M."/>
            <person name="Foster-Nyarko E."/>
            <person name="Jarju S."/>
            <person name="Secka A."/>
            <person name="Antonio M."/>
            <person name="Oren A."/>
            <person name="Chaudhuri R.R."/>
            <person name="La Ragione R."/>
            <person name="Hildebrand F."/>
            <person name="Pallen M.J."/>
        </authorList>
    </citation>
    <scope>NUCLEOTIDE SEQUENCE</scope>
    <source>
        <strain evidence="2">ChiHecec3B27-6122</strain>
    </source>
</reference>
<dbReference type="SUPFAM" id="SSF53850">
    <property type="entry name" value="Periplasmic binding protein-like II"/>
    <property type="match status" value="1"/>
</dbReference>
<organism evidence="2 3">
    <name type="scientific">Candidatus Scatomorpha pullistercoris</name>
    <dbReference type="NCBI Taxonomy" id="2840929"/>
    <lineage>
        <taxon>Bacteria</taxon>
        <taxon>Bacillati</taxon>
        <taxon>Bacillota</taxon>
        <taxon>Clostridia</taxon>
        <taxon>Eubacteriales</taxon>
        <taxon>Candidatus Scatomorpha</taxon>
    </lineage>
</organism>
<evidence type="ECO:0000256" key="1">
    <source>
        <dbReference type="SAM" id="SignalP"/>
    </source>
</evidence>
<dbReference type="SUPFAM" id="SSF101898">
    <property type="entry name" value="NHL repeat"/>
    <property type="match status" value="1"/>
</dbReference>
<dbReference type="AlphaFoldDB" id="A0A9D1G5J2"/>
<dbReference type="EMBL" id="DVJS01000176">
    <property type="protein sequence ID" value="HIS97728.1"/>
    <property type="molecule type" value="Genomic_DNA"/>
</dbReference>
<gene>
    <name evidence="2" type="ORF">IAD42_07125</name>
</gene>
<dbReference type="Gene3D" id="3.40.190.10">
    <property type="entry name" value="Periplasmic binding protein-like II"/>
    <property type="match status" value="1"/>
</dbReference>
<feature type="chain" id="PRO_5039323046" evidence="1">
    <location>
        <begin position="25"/>
        <end position="828"/>
    </location>
</feature>
<sequence>MKLKKTCCLLLACVMLLGLLSACGGEGGPASNTPAPEYGYVAKYTELDGEFEGVSNAAISGDRIYFISNVQDGEITESYPAYDENGNPVLDENGEPVMEEYTYPNYVTAVFSMDLTGGDVRRVPGFSPTVIPEGAQGGSWINNFKVSPDGKLIFIENIYYSIESGSGDTTDTDGTTDAGAASGTDLAVAEIAVDVPAVDPGYSYEYYESYILRIFDQSGAEVLNLDLKQFAPEGADYFYVNDIAIDSAGNICMLAADQLVGIDPSGNELYRAAMSDMSGIDGIMRMVSLADGSIGVLVYTDDYSKTELRTIDPAAGKIADEGIELGSSVYQLYPGTADYDFCYNRGESFFGFDAGTGKDTKLLTWLNCDVDGNNLSGVFPQENGDIICVTSEYSNDGTTTNYLVDLVRTPYDQIPQKTTLTLACTGLDYSVRSELLKFNRMSETCRIEVRDYSEYNTDENYTAGLTQLVTEIGAGAVPDILLTNGMPMDTFGSKGYFTDLWQLIDADTELGGRDALVQPFLNAISQDGKLYWITNSFTLQTLAGHSSVVGTEPGWSYADLMAALDTMPEGCEVLSVGTTKADIFNAFCRLNLSSFVDWTTGECSFDSEEFINLLKFTDLFPAEFDWENFEWTQDDNDETRIKEGRQLLLSMSIGYPNDMTYYKRNFEGNMTLIGFPDVPGSGAVFSSYAPGFAISETCKDKDAAWSFIRTFFTDDYLESYGSYGFSVSKKTFDKAFADALDYESNRVIVYDDGTTGEESYTFTEEDRGMLLDIINNTMVYASSYSSGSDQLTEIVNEEASYYFSGEKSAEDVAAMIQNRASIYVNEQR</sequence>
<dbReference type="Proteomes" id="UP000886876">
    <property type="component" value="Unassembled WGS sequence"/>
</dbReference>
<dbReference type="InterPro" id="IPR006059">
    <property type="entry name" value="SBP"/>
</dbReference>
<evidence type="ECO:0000313" key="3">
    <source>
        <dbReference type="Proteomes" id="UP000886876"/>
    </source>
</evidence>
<protein>
    <submittedName>
        <fullName evidence="2">Extracellular solute-binding protein</fullName>
    </submittedName>
</protein>